<keyword evidence="2" id="KW-0805">Transcription regulation</keyword>
<dbReference type="Proteomes" id="UP000291343">
    <property type="component" value="Unassembled WGS sequence"/>
</dbReference>
<evidence type="ECO:0000313" key="9">
    <source>
        <dbReference type="Proteomes" id="UP000291343"/>
    </source>
</evidence>
<dbReference type="SMR" id="A0A482XL58"/>
<evidence type="ECO:0000256" key="6">
    <source>
        <dbReference type="SAM" id="MobiDB-lite"/>
    </source>
</evidence>
<dbReference type="GO" id="GO:0032502">
    <property type="term" value="P:developmental process"/>
    <property type="evidence" value="ECO:0007669"/>
    <property type="project" value="TreeGrafter"/>
</dbReference>
<dbReference type="GO" id="GO:0000981">
    <property type="term" value="F:DNA-binding transcription factor activity, RNA polymerase II-specific"/>
    <property type="evidence" value="ECO:0007669"/>
    <property type="project" value="TreeGrafter"/>
</dbReference>
<evidence type="ECO:0000256" key="3">
    <source>
        <dbReference type="ARBA" id="ARBA00023125"/>
    </source>
</evidence>
<evidence type="ECO:0000256" key="5">
    <source>
        <dbReference type="ARBA" id="ARBA00023242"/>
    </source>
</evidence>
<dbReference type="PROSITE" id="PS50888">
    <property type="entry name" value="BHLH"/>
    <property type="match status" value="1"/>
</dbReference>
<organism evidence="8 9">
    <name type="scientific">Laodelphax striatellus</name>
    <name type="common">Small brown planthopper</name>
    <name type="synonym">Delphax striatella</name>
    <dbReference type="NCBI Taxonomy" id="195883"/>
    <lineage>
        <taxon>Eukaryota</taxon>
        <taxon>Metazoa</taxon>
        <taxon>Ecdysozoa</taxon>
        <taxon>Arthropoda</taxon>
        <taxon>Hexapoda</taxon>
        <taxon>Insecta</taxon>
        <taxon>Pterygota</taxon>
        <taxon>Neoptera</taxon>
        <taxon>Paraneoptera</taxon>
        <taxon>Hemiptera</taxon>
        <taxon>Auchenorrhyncha</taxon>
        <taxon>Fulgoroidea</taxon>
        <taxon>Delphacidae</taxon>
        <taxon>Criomorphinae</taxon>
        <taxon>Laodelphax</taxon>
    </lineage>
</organism>
<dbReference type="AlphaFoldDB" id="A0A482XL58"/>
<sequence>MNSSTCFESVPHHIGLNDNGYYMQFGSHSSAYYPPTYLGGQTADDFTETDLDEQTKAYRQRLAEGVDSDTRGAASWGSPLPPGGGYSADDSQAYYCGGGVEGSVYLSLDSGGGTRTCYPSEEDGVLLKGHDISPPPQTAGYVHEVVYGRCMGASPTDTVTSGGEFVEGVTGVAYGGGAMGPATGLRGTNEVPVIRVVKRRNTANKKERRRTQSINNAFSDLRECIPNVPADTKLSKIKTLRLATSYIAYLMNVLQGDDCGDGFKADLAVHGGGRRQQHNAQQVAAQRVGVQQGIRKSKGRTGWPQHVWALELKR</sequence>
<evidence type="ECO:0000256" key="2">
    <source>
        <dbReference type="ARBA" id="ARBA00023015"/>
    </source>
</evidence>
<dbReference type="Gene3D" id="4.10.280.10">
    <property type="entry name" value="Helix-loop-helix DNA-binding domain"/>
    <property type="match status" value="1"/>
</dbReference>
<dbReference type="PANTHER" id="PTHR23349:SF68">
    <property type="entry name" value="FI14601P"/>
    <property type="match status" value="1"/>
</dbReference>
<feature type="domain" description="BHLH" evidence="7">
    <location>
        <begin position="198"/>
        <end position="250"/>
    </location>
</feature>
<keyword evidence="5" id="KW-0539">Nucleus</keyword>
<dbReference type="InParanoid" id="A0A482XL58"/>
<dbReference type="OrthoDB" id="10055449at2759"/>
<name>A0A482XL58_LAOST</name>
<dbReference type="GO" id="GO:0005634">
    <property type="term" value="C:nucleus"/>
    <property type="evidence" value="ECO:0007669"/>
    <property type="project" value="UniProtKB-SubCell"/>
</dbReference>
<dbReference type="GO" id="GO:0046983">
    <property type="term" value="F:protein dimerization activity"/>
    <property type="evidence" value="ECO:0007669"/>
    <property type="project" value="InterPro"/>
</dbReference>
<keyword evidence="9" id="KW-1185">Reference proteome</keyword>
<dbReference type="Pfam" id="PF00010">
    <property type="entry name" value="HLH"/>
    <property type="match status" value="1"/>
</dbReference>
<evidence type="ECO:0000313" key="8">
    <source>
        <dbReference type="EMBL" id="RZF46553.1"/>
    </source>
</evidence>
<dbReference type="PANTHER" id="PTHR23349">
    <property type="entry name" value="BASIC HELIX-LOOP-HELIX TRANSCRIPTION FACTOR, TWIST"/>
    <property type="match status" value="1"/>
</dbReference>
<dbReference type="InterPro" id="IPR050283">
    <property type="entry name" value="E-box_TF_Regulators"/>
</dbReference>
<keyword evidence="3" id="KW-0238">DNA-binding</keyword>
<dbReference type="EMBL" id="QKKF02005893">
    <property type="protein sequence ID" value="RZF46553.1"/>
    <property type="molecule type" value="Genomic_DNA"/>
</dbReference>
<dbReference type="FunFam" id="4.10.280.10:FF:000010">
    <property type="entry name" value="Scleraxis bHLH transcription factor"/>
    <property type="match status" value="1"/>
</dbReference>
<keyword evidence="4" id="KW-0804">Transcription</keyword>
<dbReference type="InterPro" id="IPR011598">
    <property type="entry name" value="bHLH_dom"/>
</dbReference>
<dbReference type="STRING" id="195883.A0A482XL58"/>
<gene>
    <name evidence="8" type="ORF">LSTR_LSTR013083</name>
</gene>
<comment type="subcellular location">
    <subcellularLocation>
        <location evidence="1">Nucleus</location>
    </subcellularLocation>
</comment>
<dbReference type="SUPFAM" id="SSF47459">
    <property type="entry name" value="HLH, helix-loop-helix DNA-binding domain"/>
    <property type="match status" value="1"/>
</dbReference>
<accession>A0A482XL58</accession>
<evidence type="ECO:0000259" key="7">
    <source>
        <dbReference type="PROSITE" id="PS50888"/>
    </source>
</evidence>
<dbReference type="SMART" id="SM00353">
    <property type="entry name" value="HLH"/>
    <property type="match status" value="1"/>
</dbReference>
<feature type="region of interest" description="Disordered" evidence="6">
    <location>
        <begin position="63"/>
        <end position="83"/>
    </location>
</feature>
<protein>
    <recommendedName>
        <fullName evidence="7">BHLH domain-containing protein</fullName>
    </recommendedName>
</protein>
<comment type="caution">
    <text evidence="8">The sequence shown here is derived from an EMBL/GenBank/DDBJ whole genome shotgun (WGS) entry which is preliminary data.</text>
</comment>
<dbReference type="GO" id="GO:0000977">
    <property type="term" value="F:RNA polymerase II transcription regulatory region sequence-specific DNA binding"/>
    <property type="evidence" value="ECO:0007669"/>
    <property type="project" value="TreeGrafter"/>
</dbReference>
<dbReference type="InterPro" id="IPR036638">
    <property type="entry name" value="HLH_DNA-bd_sf"/>
</dbReference>
<proteinExistence type="predicted"/>
<evidence type="ECO:0000256" key="4">
    <source>
        <dbReference type="ARBA" id="ARBA00023163"/>
    </source>
</evidence>
<dbReference type="CDD" id="cd11466">
    <property type="entry name" value="bHLH_TS_HAND"/>
    <property type="match status" value="1"/>
</dbReference>
<reference evidence="8 9" key="1">
    <citation type="journal article" date="2017" name="Gigascience">
        <title>Genome sequence of the small brown planthopper, Laodelphax striatellus.</title>
        <authorList>
            <person name="Zhu J."/>
            <person name="Jiang F."/>
            <person name="Wang X."/>
            <person name="Yang P."/>
            <person name="Bao Y."/>
            <person name="Zhao W."/>
            <person name="Wang W."/>
            <person name="Lu H."/>
            <person name="Wang Q."/>
            <person name="Cui N."/>
            <person name="Li J."/>
            <person name="Chen X."/>
            <person name="Luo L."/>
            <person name="Yu J."/>
            <person name="Kang L."/>
            <person name="Cui F."/>
        </authorList>
    </citation>
    <scope>NUCLEOTIDE SEQUENCE [LARGE SCALE GENOMIC DNA]</scope>
    <source>
        <strain evidence="8">Lst14</strain>
    </source>
</reference>
<evidence type="ECO:0000256" key="1">
    <source>
        <dbReference type="ARBA" id="ARBA00004123"/>
    </source>
</evidence>